<dbReference type="Gene3D" id="3.40.1710.10">
    <property type="entry name" value="abc type-2 transporter like domain"/>
    <property type="match status" value="1"/>
</dbReference>
<dbReference type="PANTHER" id="PTHR43077:SF10">
    <property type="entry name" value="TRANSPORT PERMEASE PROTEIN"/>
    <property type="match status" value="1"/>
</dbReference>
<feature type="transmembrane region" description="Helical" evidence="5">
    <location>
        <begin position="697"/>
        <end position="720"/>
    </location>
</feature>
<proteinExistence type="predicted"/>
<feature type="transmembrane region" description="Helical" evidence="5">
    <location>
        <begin position="661"/>
        <end position="685"/>
    </location>
</feature>
<keyword evidence="4 5" id="KW-0472">Membrane</keyword>
<keyword evidence="8" id="KW-1185">Reference proteome</keyword>
<keyword evidence="2 5" id="KW-0812">Transmembrane</keyword>
<comment type="subcellular location">
    <subcellularLocation>
        <location evidence="1">Membrane</location>
        <topology evidence="1">Multi-pass membrane protein</topology>
    </subcellularLocation>
</comment>
<comment type="caution">
    <text evidence="7">The sequence shown here is derived from an EMBL/GenBank/DDBJ whole genome shotgun (WGS) entry which is preliminary data.</text>
</comment>
<evidence type="ECO:0000259" key="6">
    <source>
        <dbReference type="Pfam" id="PF12698"/>
    </source>
</evidence>
<dbReference type="RefSeq" id="WP_203628108.1">
    <property type="nucleotide sequence ID" value="NZ_BOLQ01000018.1"/>
</dbReference>
<dbReference type="PANTHER" id="PTHR43077">
    <property type="entry name" value="TRANSPORT PERMEASE YVFS-RELATED"/>
    <property type="match status" value="1"/>
</dbReference>
<dbReference type="NCBIfam" id="TIGR03057">
    <property type="entry name" value="xxxLxxG_by_4"/>
    <property type="match status" value="4"/>
</dbReference>
<accession>A0ABW4CIN4</accession>
<evidence type="ECO:0000256" key="2">
    <source>
        <dbReference type="ARBA" id="ARBA00022692"/>
    </source>
</evidence>
<feature type="transmembrane region" description="Helical" evidence="5">
    <location>
        <begin position="592"/>
        <end position="612"/>
    </location>
</feature>
<dbReference type="InterPro" id="IPR013525">
    <property type="entry name" value="ABC2_TM"/>
</dbReference>
<dbReference type="Proteomes" id="UP001597196">
    <property type="component" value="Unassembled WGS sequence"/>
</dbReference>
<evidence type="ECO:0000313" key="7">
    <source>
        <dbReference type="EMBL" id="MFD1429879.1"/>
    </source>
</evidence>
<dbReference type="InterPro" id="IPR023908">
    <property type="entry name" value="xxxLxxG_rpt"/>
</dbReference>
<dbReference type="EMBL" id="JBHTOC010000008">
    <property type="protein sequence ID" value="MFD1429879.1"/>
    <property type="molecule type" value="Genomic_DNA"/>
</dbReference>
<evidence type="ECO:0000256" key="5">
    <source>
        <dbReference type="SAM" id="Phobius"/>
    </source>
</evidence>
<feature type="transmembrane region" description="Helical" evidence="5">
    <location>
        <begin position="633"/>
        <end position="655"/>
    </location>
</feature>
<evidence type="ECO:0000256" key="4">
    <source>
        <dbReference type="ARBA" id="ARBA00023136"/>
    </source>
</evidence>
<feature type="domain" description="ABC-2 type transporter transmembrane" evidence="6">
    <location>
        <begin position="13"/>
        <end position="149"/>
    </location>
</feature>
<organism evidence="7 8">
    <name type="scientific">Lacticaseibacillus mingshuiensis</name>
    <dbReference type="NCBI Taxonomy" id="2799574"/>
    <lineage>
        <taxon>Bacteria</taxon>
        <taxon>Bacillati</taxon>
        <taxon>Bacillota</taxon>
        <taxon>Bacilli</taxon>
        <taxon>Lactobacillales</taxon>
        <taxon>Lactobacillaceae</taxon>
        <taxon>Lacticaseibacillus</taxon>
    </lineage>
</organism>
<dbReference type="InterPro" id="IPR017500">
    <property type="entry name" value="Phage_infect_YhgE_N"/>
</dbReference>
<evidence type="ECO:0000313" key="8">
    <source>
        <dbReference type="Proteomes" id="UP001597196"/>
    </source>
</evidence>
<feature type="transmembrane region" description="Helical" evidence="5">
    <location>
        <begin position="12"/>
        <end position="32"/>
    </location>
</feature>
<protein>
    <submittedName>
        <fullName evidence="7">YhgE/Pip family protein</fullName>
    </submittedName>
</protein>
<reference evidence="8" key="1">
    <citation type="journal article" date="2019" name="Int. J. Syst. Evol. Microbiol.">
        <title>The Global Catalogue of Microorganisms (GCM) 10K type strain sequencing project: providing services to taxonomists for standard genome sequencing and annotation.</title>
        <authorList>
            <consortium name="The Broad Institute Genomics Platform"/>
            <consortium name="The Broad Institute Genome Sequencing Center for Infectious Disease"/>
            <person name="Wu L."/>
            <person name="Ma J."/>
        </authorList>
    </citation>
    <scope>NUCLEOTIDE SEQUENCE [LARGE SCALE GENOMIC DNA]</scope>
    <source>
        <strain evidence="8">CCM 8980</strain>
    </source>
</reference>
<gene>
    <name evidence="7" type="ORF">ACFQ4P_06420</name>
</gene>
<name>A0ABW4CIN4_9LACO</name>
<evidence type="ECO:0000256" key="1">
    <source>
        <dbReference type="ARBA" id="ARBA00004141"/>
    </source>
</evidence>
<keyword evidence="3 5" id="KW-1133">Transmembrane helix</keyword>
<dbReference type="InterPro" id="IPR051328">
    <property type="entry name" value="T7SS_ABC-Transporter"/>
</dbReference>
<evidence type="ECO:0000256" key="3">
    <source>
        <dbReference type="ARBA" id="ARBA00022989"/>
    </source>
</evidence>
<dbReference type="Pfam" id="PF12698">
    <property type="entry name" value="ABC2_membrane_3"/>
    <property type="match status" value="1"/>
</dbReference>
<sequence length="773" mass="80041">MHASKQLVRRGSLIALIVAIPLLLLFIALKFVSYEQQTSTKHIDVAVVDLDQPAQFQGQAVALGEGVESQLKRSKEVTWHLVSAKQADAGLKNGAYLMKVTLPEDFSQNATTALSKAPKQSTIGLDMSAHNNFTSHMITGIVADKLQAQVAAKVQEAYNKSLLDSFSQLASGIGEAAAGTDQLKAGADQLEDGSGQVSDGLTTLAGKSGTLQDGVTKLADGGQQLNDGLQTIVANNATLTGGVAKLQGAIQQMIPGNDYLHEQLQLASTKIEKQLASGAPKLKELDEGLTALQSGVSQITAGINAKRNDDLSAAITADMTATGTSLQAAGANFLKAGDDLTQLKSIMNELMADKDVMAVILKNHMASGLKLLTLQPDIEKNMNAGKTNLEAAGAKLQKTGGELTTLSASTAKLKAALNQLNDQVPTLTAGTRQAITQLKAGLEDVDDGLTKKGTTIETKGAIQGSGEISDGLKQILAGLKGTDTNAGLIDGLAQYTDGVAQAASGATQLDTGLGQLNGQVPALVDGVAKLNDGAGQVASGTSQLAAGVTQLNVKLGDGAKQTSGLYTGKANVAHFVTPIANKTQSDPLAKPLLDVLSPMVLLLVAFVAALLTELGFNRYSASFKKANLLQRSLWIAGTLVVSALGITLVVLGMGISVASAVGLFLLLLIAEALFTLIIFALDVWLGTVGVLLSLAILFLQLIVSGGLLPNAMLSGFYQFLGKLMPGTYLLDGLNAAVNGLNTMSVVTIVVLAVMAAIFAGLLALHQKRTQVTE</sequence>
<dbReference type="NCBIfam" id="TIGR03061">
    <property type="entry name" value="pip_yhgE_Nterm"/>
    <property type="match status" value="1"/>
</dbReference>
<feature type="transmembrane region" description="Helical" evidence="5">
    <location>
        <begin position="740"/>
        <end position="764"/>
    </location>
</feature>